<dbReference type="Pfam" id="PF00209">
    <property type="entry name" value="SNF"/>
    <property type="match status" value="1"/>
</dbReference>
<dbReference type="GO" id="GO:0042995">
    <property type="term" value="C:cell projection"/>
    <property type="evidence" value="ECO:0007669"/>
    <property type="project" value="TreeGrafter"/>
</dbReference>
<dbReference type="EMBL" id="OZ035832">
    <property type="protein sequence ID" value="CAL1570894.1"/>
    <property type="molecule type" value="Genomic_DNA"/>
</dbReference>
<protein>
    <submittedName>
        <fullName evidence="7">Uncharacterized protein</fullName>
    </submittedName>
</protein>
<name>A0AAV2J6B6_KNICA</name>
<feature type="transmembrane region" description="Helical" evidence="6">
    <location>
        <begin position="6"/>
        <end position="31"/>
    </location>
</feature>
<reference evidence="7 8" key="1">
    <citation type="submission" date="2024-04" db="EMBL/GenBank/DDBJ databases">
        <authorList>
            <person name="Waldvogel A.-M."/>
            <person name="Schoenle A."/>
        </authorList>
    </citation>
    <scope>NUCLEOTIDE SEQUENCE [LARGE SCALE GENOMIC DNA]</scope>
</reference>
<feature type="transmembrane region" description="Helical" evidence="6">
    <location>
        <begin position="51"/>
        <end position="70"/>
    </location>
</feature>
<feature type="transmembrane region" description="Helical" evidence="6">
    <location>
        <begin position="90"/>
        <end position="112"/>
    </location>
</feature>
<dbReference type="PANTHER" id="PTHR11616">
    <property type="entry name" value="SODIUM/CHLORIDE DEPENDENT TRANSPORTER"/>
    <property type="match status" value="1"/>
</dbReference>
<keyword evidence="4 6" id="KW-1133">Transmembrane helix</keyword>
<evidence type="ECO:0000256" key="2">
    <source>
        <dbReference type="ARBA" id="ARBA00022448"/>
    </source>
</evidence>
<gene>
    <name evidence="7" type="ORF">KC01_LOCUS3103</name>
</gene>
<dbReference type="GO" id="GO:0005886">
    <property type="term" value="C:plasma membrane"/>
    <property type="evidence" value="ECO:0007669"/>
    <property type="project" value="TreeGrafter"/>
</dbReference>
<dbReference type="PANTHER" id="PTHR11616:SF237">
    <property type="entry name" value="TRANSPORTER"/>
    <property type="match status" value="1"/>
</dbReference>
<dbReference type="PRINTS" id="PR00176">
    <property type="entry name" value="NANEUSMPORT"/>
</dbReference>
<evidence type="ECO:0000256" key="6">
    <source>
        <dbReference type="SAM" id="Phobius"/>
    </source>
</evidence>
<comment type="subcellular location">
    <subcellularLocation>
        <location evidence="1">Membrane</location>
        <topology evidence="1">Multi-pass membrane protein</topology>
    </subcellularLocation>
</comment>
<keyword evidence="2" id="KW-0813">Transport</keyword>
<keyword evidence="8" id="KW-1185">Reference proteome</keyword>
<evidence type="ECO:0000256" key="3">
    <source>
        <dbReference type="ARBA" id="ARBA00022692"/>
    </source>
</evidence>
<dbReference type="InterPro" id="IPR000175">
    <property type="entry name" value="Na/ntran_symport"/>
</dbReference>
<keyword evidence="3 6" id="KW-0812">Transmembrane</keyword>
<accession>A0AAV2J6B6</accession>
<evidence type="ECO:0000256" key="5">
    <source>
        <dbReference type="ARBA" id="ARBA00023136"/>
    </source>
</evidence>
<evidence type="ECO:0000256" key="4">
    <source>
        <dbReference type="ARBA" id="ARBA00022989"/>
    </source>
</evidence>
<dbReference type="GO" id="GO:0005332">
    <property type="term" value="F:gamma-aminobutyric acid:sodium:chloride symporter activity"/>
    <property type="evidence" value="ECO:0007669"/>
    <property type="project" value="TreeGrafter"/>
</dbReference>
<evidence type="ECO:0000256" key="1">
    <source>
        <dbReference type="ARBA" id="ARBA00004141"/>
    </source>
</evidence>
<dbReference type="InterPro" id="IPR037272">
    <property type="entry name" value="SNS_sf"/>
</dbReference>
<dbReference type="SUPFAM" id="SSF161070">
    <property type="entry name" value="SNF-like"/>
    <property type="match status" value="1"/>
</dbReference>
<keyword evidence="5 6" id="KW-0472">Membrane</keyword>
<evidence type="ECO:0000313" key="8">
    <source>
        <dbReference type="Proteomes" id="UP001497482"/>
    </source>
</evidence>
<dbReference type="Proteomes" id="UP001497482">
    <property type="component" value="Chromosome 10"/>
</dbReference>
<sequence>MYVFQLFDYYACNGTCILFLCVFETIALGWIFGAEKMIGIIKDMTGSTPNLYFKICWLFLTPGVSLVSFICSLVEYQPLTFNRWYVYPPWAYTVGWVLAFSSTVLVPGWALFKMTTQSGTLKQMHPMVVAVPLLNV</sequence>
<dbReference type="AlphaFoldDB" id="A0AAV2J6B6"/>
<evidence type="ECO:0000313" key="7">
    <source>
        <dbReference type="EMBL" id="CAL1570894.1"/>
    </source>
</evidence>
<proteinExistence type="predicted"/>
<organism evidence="7 8">
    <name type="scientific">Knipowitschia caucasica</name>
    <name type="common">Caucasian dwarf goby</name>
    <name type="synonym">Pomatoschistus caucasicus</name>
    <dbReference type="NCBI Taxonomy" id="637954"/>
    <lineage>
        <taxon>Eukaryota</taxon>
        <taxon>Metazoa</taxon>
        <taxon>Chordata</taxon>
        <taxon>Craniata</taxon>
        <taxon>Vertebrata</taxon>
        <taxon>Euteleostomi</taxon>
        <taxon>Actinopterygii</taxon>
        <taxon>Neopterygii</taxon>
        <taxon>Teleostei</taxon>
        <taxon>Neoteleostei</taxon>
        <taxon>Acanthomorphata</taxon>
        <taxon>Gobiaria</taxon>
        <taxon>Gobiiformes</taxon>
        <taxon>Gobioidei</taxon>
        <taxon>Gobiidae</taxon>
        <taxon>Gobiinae</taxon>
        <taxon>Knipowitschia</taxon>
    </lineage>
</organism>
<dbReference type="PROSITE" id="PS50267">
    <property type="entry name" value="NA_NEUROTRAN_SYMP_3"/>
    <property type="match status" value="1"/>
</dbReference>